<keyword evidence="2" id="KW-0963">Cytoplasm</keyword>
<dbReference type="GO" id="GO:0051010">
    <property type="term" value="F:microtubule plus-end binding"/>
    <property type="evidence" value="ECO:0007669"/>
    <property type="project" value="InterPro"/>
</dbReference>
<organism evidence="4 5">
    <name type="scientific">Rhizopus delemar</name>
    <dbReference type="NCBI Taxonomy" id="936053"/>
    <lineage>
        <taxon>Eukaryota</taxon>
        <taxon>Fungi</taxon>
        <taxon>Fungi incertae sedis</taxon>
        <taxon>Mucoromycota</taxon>
        <taxon>Mucoromycotina</taxon>
        <taxon>Mucoromycetes</taxon>
        <taxon>Mucorales</taxon>
        <taxon>Mucorineae</taxon>
        <taxon>Rhizopodaceae</taxon>
        <taxon>Rhizopus</taxon>
    </lineage>
</organism>
<dbReference type="GO" id="GO:0007051">
    <property type="term" value="P:spindle organization"/>
    <property type="evidence" value="ECO:0007669"/>
    <property type="project" value="InterPro"/>
</dbReference>
<reference evidence="4 5" key="1">
    <citation type="journal article" date="2020" name="Microb. Genom.">
        <title>Genetic diversity of clinical and environmental Mucorales isolates obtained from an investigation of mucormycosis cases among solid organ transplant recipients.</title>
        <authorList>
            <person name="Nguyen M.H."/>
            <person name="Kaul D."/>
            <person name="Muto C."/>
            <person name="Cheng S.J."/>
            <person name="Richter R.A."/>
            <person name="Bruno V.M."/>
            <person name="Liu G."/>
            <person name="Beyhan S."/>
            <person name="Sundermann A.J."/>
            <person name="Mounaud S."/>
            <person name="Pasculle A.W."/>
            <person name="Nierman W.C."/>
            <person name="Driscoll E."/>
            <person name="Cumbie R."/>
            <person name="Clancy C.J."/>
            <person name="Dupont C.L."/>
        </authorList>
    </citation>
    <scope>NUCLEOTIDE SEQUENCE [LARGE SCALE GENOMIC DNA]</scope>
    <source>
        <strain evidence="4 5">GL24</strain>
    </source>
</reference>
<dbReference type="InterPro" id="IPR011989">
    <property type="entry name" value="ARM-like"/>
</dbReference>
<evidence type="ECO:0000313" key="5">
    <source>
        <dbReference type="Proteomes" id="UP000740926"/>
    </source>
</evidence>
<dbReference type="Gene3D" id="1.25.10.10">
    <property type="entry name" value="Leucine-rich Repeat Variant"/>
    <property type="match status" value="1"/>
</dbReference>
<dbReference type="SUPFAM" id="SSF48371">
    <property type="entry name" value="ARM repeat"/>
    <property type="match status" value="1"/>
</dbReference>
<evidence type="ECO:0000259" key="3">
    <source>
        <dbReference type="Pfam" id="PF21041"/>
    </source>
</evidence>
<name>A0A9P7CCZ8_9FUNG</name>
<keyword evidence="5" id="KW-1185">Reference proteome</keyword>
<evidence type="ECO:0000256" key="1">
    <source>
        <dbReference type="ARBA" id="ARBA00004496"/>
    </source>
</evidence>
<dbReference type="GO" id="GO:0046785">
    <property type="term" value="P:microtubule polymerization"/>
    <property type="evidence" value="ECO:0007669"/>
    <property type="project" value="InterPro"/>
</dbReference>
<dbReference type="GO" id="GO:0061863">
    <property type="term" value="F:microtubule plus end polymerase"/>
    <property type="evidence" value="ECO:0007669"/>
    <property type="project" value="InterPro"/>
</dbReference>
<dbReference type="PANTHER" id="PTHR12609">
    <property type="entry name" value="MICROTUBULE ASSOCIATED PROTEIN XMAP215"/>
    <property type="match status" value="1"/>
</dbReference>
<dbReference type="GO" id="GO:0005737">
    <property type="term" value="C:cytoplasm"/>
    <property type="evidence" value="ECO:0007669"/>
    <property type="project" value="UniProtKB-SubCell"/>
</dbReference>
<accession>A0A9P7CCZ8</accession>
<evidence type="ECO:0000313" key="4">
    <source>
        <dbReference type="EMBL" id="KAG1547386.1"/>
    </source>
</evidence>
<dbReference type="Pfam" id="PF21041">
    <property type="entry name" value="XMAP215_CLASP_TOG"/>
    <property type="match status" value="1"/>
</dbReference>
<protein>
    <recommendedName>
        <fullName evidence="3">XMAP215/Dis1/CLASP TOG domain-containing protein</fullName>
    </recommendedName>
</protein>
<comment type="caution">
    <text evidence="4">The sequence shown here is derived from an EMBL/GenBank/DDBJ whole genome shotgun (WGS) entry which is preliminary data.</text>
</comment>
<gene>
    <name evidence="4" type="ORF">G6F50_013549</name>
</gene>
<dbReference type="InterPro" id="IPR016024">
    <property type="entry name" value="ARM-type_fold"/>
</dbReference>
<dbReference type="EMBL" id="JAANIU010005469">
    <property type="protein sequence ID" value="KAG1547386.1"/>
    <property type="molecule type" value="Genomic_DNA"/>
</dbReference>
<comment type="subcellular location">
    <subcellularLocation>
        <location evidence="1">Cytoplasm</location>
    </subcellularLocation>
</comment>
<sequence length="89" mass="10043">MNGQTAEEDFSSFSIIDRLQHKSWKARVSAYEELAQSFHKPLQNSDFDTFEPHLKKMVTDANAVAQEVALTAILEYVANAPHAFKSRST</sequence>
<dbReference type="InterPro" id="IPR048491">
    <property type="entry name" value="XMAP215_CLASP_TOG"/>
</dbReference>
<dbReference type="InterPro" id="IPR045110">
    <property type="entry name" value="XMAP215"/>
</dbReference>
<dbReference type="GO" id="GO:0030951">
    <property type="term" value="P:establishment or maintenance of microtubule cytoskeleton polarity"/>
    <property type="evidence" value="ECO:0007669"/>
    <property type="project" value="InterPro"/>
</dbReference>
<evidence type="ECO:0000256" key="2">
    <source>
        <dbReference type="ARBA" id="ARBA00022490"/>
    </source>
</evidence>
<feature type="domain" description="XMAP215/Dis1/CLASP TOG" evidence="3">
    <location>
        <begin position="9"/>
        <end position="83"/>
    </location>
</feature>
<dbReference type="Proteomes" id="UP000740926">
    <property type="component" value="Unassembled WGS sequence"/>
</dbReference>
<dbReference type="AlphaFoldDB" id="A0A9P7CCZ8"/>
<proteinExistence type="predicted"/>